<sequence>MKKRPKSLCFIMLLYLCFGQISFGQYLNKGDPSSKTEYLNYDQKKEFFEVYFCVQYYLRPFIPREKSLTLVDQMGTLKSLISCLDDFVKDNPKSNFIAEVELMMAGFHRQLGIEDKFDQQSPYYSPSLYDKNWEKKTKKYLKNVIKNYPRDKYFVFVEPRQKDGLIYNNPHQTSEMTAAAALYYMGTWFDKDDPLWLIIKQYPTSRYAKYAVEKLKERRER</sequence>
<dbReference type="Gene3D" id="1.25.40.10">
    <property type="entry name" value="Tetratricopeptide repeat domain"/>
    <property type="match status" value="1"/>
</dbReference>
<evidence type="ECO:0000313" key="1">
    <source>
        <dbReference type="EMBL" id="PJE50564.1"/>
    </source>
</evidence>
<dbReference type="AlphaFoldDB" id="A0A2J0QAD6"/>
<accession>A0A2J0QAD6</accession>
<gene>
    <name evidence="1" type="ORF">COV29_04120</name>
</gene>
<comment type="caution">
    <text evidence="1">The sequence shown here is derived from an EMBL/GenBank/DDBJ whole genome shotgun (WGS) entry which is preliminary data.</text>
</comment>
<dbReference type="InterPro" id="IPR011990">
    <property type="entry name" value="TPR-like_helical_dom_sf"/>
</dbReference>
<proteinExistence type="predicted"/>
<protein>
    <submittedName>
        <fullName evidence="1">Uncharacterized protein</fullName>
    </submittedName>
</protein>
<dbReference type="Proteomes" id="UP000228496">
    <property type="component" value="Unassembled WGS sequence"/>
</dbReference>
<dbReference type="EMBL" id="PCXQ01000006">
    <property type="protein sequence ID" value="PJE50564.1"/>
    <property type="molecule type" value="Genomic_DNA"/>
</dbReference>
<name>A0A2J0QAD6_9BACT</name>
<evidence type="ECO:0000313" key="2">
    <source>
        <dbReference type="Proteomes" id="UP000228496"/>
    </source>
</evidence>
<reference evidence="1 2" key="1">
    <citation type="submission" date="2017-09" db="EMBL/GenBank/DDBJ databases">
        <title>Depth-based differentiation of microbial function through sediment-hosted aquifers and enrichment of novel symbionts in the deep terrestrial subsurface.</title>
        <authorList>
            <person name="Probst A.J."/>
            <person name="Ladd B."/>
            <person name="Jarett J.K."/>
            <person name="Geller-Mcgrath D.E."/>
            <person name="Sieber C.M."/>
            <person name="Emerson J.B."/>
            <person name="Anantharaman K."/>
            <person name="Thomas B.C."/>
            <person name="Malmstrom R."/>
            <person name="Stieglmeier M."/>
            <person name="Klingl A."/>
            <person name="Woyke T."/>
            <person name="Ryan C.M."/>
            <person name="Banfield J.F."/>
        </authorList>
    </citation>
    <scope>NUCLEOTIDE SEQUENCE [LARGE SCALE GENOMIC DNA]</scope>
    <source>
        <strain evidence="1">CG10_big_fil_rev_8_21_14_0_10_36_16</strain>
    </source>
</reference>
<organism evidence="1 2">
    <name type="scientific">Candidatus Yanofskybacteria bacterium CG10_big_fil_rev_8_21_14_0_10_36_16</name>
    <dbReference type="NCBI Taxonomy" id="1975096"/>
    <lineage>
        <taxon>Bacteria</taxon>
        <taxon>Candidatus Yanofskyibacteriota</taxon>
    </lineage>
</organism>